<evidence type="ECO:0000256" key="2">
    <source>
        <dbReference type="ARBA" id="ARBA00011901"/>
    </source>
</evidence>
<sequence>MSGAVAQPDIVPTPSPNFGPRRQGALPDMVVLHYTAMENARTALERLCDAAAEVSAHYLICEAGTVWQMVDEDQRAWHAGAGQWGDVRDVNSRSIGIELANTGAHPFPEPQMRALEALLRGIMRRWSIPATRIIGHSDMAPDRKSDPGPRFDWQRLALRGLSIWPRIGGEPGDFLQDAVRFGYAIPDGMDNDAAVDLILPAFRQRFRPWARGGLDATDRALMADLAARFPIDRAARDA</sequence>
<dbReference type="AlphaFoldDB" id="A0A1M6Y4A0"/>
<dbReference type="GO" id="GO:0019867">
    <property type="term" value="C:outer membrane"/>
    <property type="evidence" value="ECO:0007669"/>
    <property type="project" value="TreeGrafter"/>
</dbReference>
<keyword evidence="3" id="KW-0378">Hydrolase</keyword>
<dbReference type="GO" id="GO:0009254">
    <property type="term" value="P:peptidoglycan turnover"/>
    <property type="evidence" value="ECO:0007669"/>
    <property type="project" value="TreeGrafter"/>
</dbReference>
<evidence type="ECO:0000313" key="7">
    <source>
        <dbReference type="EMBL" id="SHL12815.1"/>
    </source>
</evidence>
<dbReference type="PANTHER" id="PTHR30417">
    <property type="entry name" value="N-ACETYLMURAMOYL-L-ALANINE AMIDASE AMID"/>
    <property type="match status" value="1"/>
</dbReference>
<protein>
    <recommendedName>
        <fullName evidence="2">N-acetylmuramoyl-L-alanine amidase</fullName>
        <ecNumber evidence="2">3.5.1.28</ecNumber>
    </recommendedName>
</protein>
<evidence type="ECO:0000256" key="4">
    <source>
        <dbReference type="ARBA" id="ARBA00023316"/>
    </source>
</evidence>
<dbReference type="InterPro" id="IPR002502">
    <property type="entry name" value="Amidase_domain"/>
</dbReference>
<dbReference type="GO" id="GO:0071555">
    <property type="term" value="P:cell wall organization"/>
    <property type="evidence" value="ECO:0007669"/>
    <property type="project" value="UniProtKB-KW"/>
</dbReference>
<dbReference type="STRING" id="337701.SAMN05444398_101681"/>
<keyword evidence="4" id="KW-0961">Cell wall biogenesis/degradation</keyword>
<evidence type="ECO:0000313" key="8">
    <source>
        <dbReference type="Proteomes" id="UP000183974"/>
    </source>
</evidence>
<feature type="domain" description="N-acetylmuramoyl-L-alanine amidase" evidence="6">
    <location>
        <begin position="15"/>
        <end position="148"/>
    </location>
</feature>
<evidence type="ECO:0000256" key="3">
    <source>
        <dbReference type="ARBA" id="ARBA00022801"/>
    </source>
</evidence>
<gene>
    <name evidence="7" type="ORF">SAMN05444398_101681</name>
</gene>
<dbReference type="RefSeq" id="WP_229709447.1">
    <property type="nucleotide sequence ID" value="NZ_BMLR01000001.1"/>
</dbReference>
<dbReference type="InterPro" id="IPR051206">
    <property type="entry name" value="NAMLAA_amidase_2"/>
</dbReference>
<dbReference type="PANTHER" id="PTHR30417:SF1">
    <property type="entry name" value="N-ACETYLMURAMOYL-L-ALANINE AMIDASE AMID"/>
    <property type="match status" value="1"/>
</dbReference>
<dbReference type="Proteomes" id="UP000183974">
    <property type="component" value="Unassembled WGS sequence"/>
</dbReference>
<evidence type="ECO:0000256" key="1">
    <source>
        <dbReference type="ARBA" id="ARBA00001561"/>
    </source>
</evidence>
<evidence type="ECO:0000259" key="6">
    <source>
        <dbReference type="SMART" id="SM00644"/>
    </source>
</evidence>
<feature type="region of interest" description="Disordered" evidence="5">
    <location>
        <begin position="1"/>
        <end position="22"/>
    </location>
</feature>
<dbReference type="InterPro" id="IPR036505">
    <property type="entry name" value="Amidase/PGRP_sf"/>
</dbReference>
<organism evidence="7 8">
    <name type="scientific">Roseovarius pacificus</name>
    <dbReference type="NCBI Taxonomy" id="337701"/>
    <lineage>
        <taxon>Bacteria</taxon>
        <taxon>Pseudomonadati</taxon>
        <taxon>Pseudomonadota</taxon>
        <taxon>Alphaproteobacteria</taxon>
        <taxon>Rhodobacterales</taxon>
        <taxon>Roseobacteraceae</taxon>
        <taxon>Roseovarius</taxon>
    </lineage>
</organism>
<name>A0A1M6Y4A0_9RHOB</name>
<dbReference type="CDD" id="cd06583">
    <property type="entry name" value="PGRP"/>
    <property type="match status" value="1"/>
</dbReference>
<dbReference type="SUPFAM" id="SSF55846">
    <property type="entry name" value="N-acetylmuramoyl-L-alanine amidase-like"/>
    <property type="match status" value="1"/>
</dbReference>
<reference evidence="7 8" key="1">
    <citation type="submission" date="2016-11" db="EMBL/GenBank/DDBJ databases">
        <authorList>
            <person name="Jaros S."/>
            <person name="Januszkiewicz K."/>
            <person name="Wedrychowicz H."/>
        </authorList>
    </citation>
    <scope>NUCLEOTIDE SEQUENCE [LARGE SCALE GENOMIC DNA]</scope>
    <source>
        <strain evidence="7 8">DSM 29589</strain>
    </source>
</reference>
<dbReference type="Pfam" id="PF01510">
    <property type="entry name" value="Amidase_2"/>
    <property type="match status" value="1"/>
</dbReference>
<dbReference type="GO" id="GO:0009253">
    <property type="term" value="P:peptidoglycan catabolic process"/>
    <property type="evidence" value="ECO:0007669"/>
    <property type="project" value="InterPro"/>
</dbReference>
<dbReference type="GO" id="GO:0008745">
    <property type="term" value="F:N-acetylmuramoyl-L-alanine amidase activity"/>
    <property type="evidence" value="ECO:0007669"/>
    <property type="project" value="UniProtKB-EC"/>
</dbReference>
<dbReference type="EMBL" id="FRBR01000001">
    <property type="protein sequence ID" value="SHL12815.1"/>
    <property type="molecule type" value="Genomic_DNA"/>
</dbReference>
<evidence type="ECO:0000256" key="5">
    <source>
        <dbReference type="SAM" id="MobiDB-lite"/>
    </source>
</evidence>
<dbReference type="Gene3D" id="3.40.80.10">
    <property type="entry name" value="Peptidoglycan recognition protein-like"/>
    <property type="match status" value="1"/>
</dbReference>
<proteinExistence type="predicted"/>
<dbReference type="EC" id="3.5.1.28" evidence="2"/>
<keyword evidence="8" id="KW-1185">Reference proteome</keyword>
<dbReference type="SMART" id="SM00644">
    <property type="entry name" value="Ami_2"/>
    <property type="match status" value="1"/>
</dbReference>
<accession>A0A1M6Y4A0</accession>
<comment type="catalytic activity">
    <reaction evidence="1">
        <text>Hydrolyzes the link between N-acetylmuramoyl residues and L-amino acid residues in certain cell-wall glycopeptides.</text>
        <dbReference type="EC" id="3.5.1.28"/>
    </reaction>
</comment>